<sequence length="105" mass="10815">VIIGDINGMFDVSIAGSGIVRATRLDGPMTARIAGSGGIAVKGGRADRLRAHIDGSGGIYFGGAVTQPELRLFGSSEVRMKSVNGRITHHGGGVVYVGDEVFSDE</sequence>
<feature type="non-terminal residue" evidence="1">
    <location>
        <position position="1"/>
    </location>
</feature>
<accession>A0A3B0TFY9</accession>
<dbReference type="EMBL" id="UOEH01000594">
    <property type="protein sequence ID" value="VAW07674.1"/>
    <property type="molecule type" value="Genomic_DNA"/>
</dbReference>
<name>A0A3B0TFY9_9ZZZZ</name>
<dbReference type="Gene3D" id="2.160.20.120">
    <property type="match status" value="1"/>
</dbReference>
<reference evidence="1" key="1">
    <citation type="submission" date="2018-06" db="EMBL/GenBank/DDBJ databases">
        <authorList>
            <person name="Zhirakovskaya E."/>
        </authorList>
    </citation>
    <scope>NUCLEOTIDE SEQUENCE</scope>
</reference>
<dbReference type="AlphaFoldDB" id="A0A3B0TFY9"/>
<gene>
    <name evidence="1" type="ORF">MNBD_ALPHA05-1831</name>
</gene>
<protein>
    <submittedName>
        <fullName evidence="1">Uncharacterized protein</fullName>
    </submittedName>
</protein>
<evidence type="ECO:0000313" key="1">
    <source>
        <dbReference type="EMBL" id="VAW07674.1"/>
    </source>
</evidence>
<proteinExistence type="predicted"/>
<organism evidence="1">
    <name type="scientific">hydrothermal vent metagenome</name>
    <dbReference type="NCBI Taxonomy" id="652676"/>
    <lineage>
        <taxon>unclassified sequences</taxon>
        <taxon>metagenomes</taxon>
        <taxon>ecological metagenomes</taxon>
    </lineage>
</organism>